<reference evidence="2" key="1">
    <citation type="submission" date="2016-11" db="EMBL/GenBank/DDBJ databases">
        <authorList>
            <person name="Varghese N."/>
            <person name="Submissions S."/>
        </authorList>
    </citation>
    <scope>NUCLEOTIDE SEQUENCE [LARGE SCALE GENOMIC DNA]</scope>
    <source>
        <strain evidence="2">DSM 22623</strain>
    </source>
</reference>
<dbReference type="RefSeq" id="WP_073317844.1">
    <property type="nucleotide sequence ID" value="NZ_FQYP01000007.1"/>
</dbReference>
<evidence type="ECO:0000313" key="2">
    <source>
        <dbReference type="Proteomes" id="UP000184432"/>
    </source>
</evidence>
<dbReference type="InterPro" id="IPR031762">
    <property type="entry name" value="DUF4738"/>
</dbReference>
<dbReference type="STRING" id="570521.SAMN04488508_10763"/>
<evidence type="ECO:0000313" key="1">
    <source>
        <dbReference type="EMBL" id="SHJ28434.1"/>
    </source>
</evidence>
<sequence length="192" mass="22336">MRISLLILVSFLFVLSCKSESKTDLSNSSKDTIEEGKLKNQVNPKIKDSIIEKFFPDTKDPIKNDTLIQNRGIRISIVQTPLDSYVVNEFNSDGIKNIHKYRDFENHLIIETDSKILTDTVFRKVNFLENTGQEFQEISVFHGYWFSEIKDNQIELFGILSKPETDYSFGFQHFFDITSGEFKIQPSIEEDY</sequence>
<dbReference type="OrthoDB" id="1364424at2"/>
<protein>
    <recommendedName>
        <fullName evidence="3">DUF4738 domain-containing protein</fullName>
    </recommendedName>
</protein>
<dbReference type="PROSITE" id="PS51257">
    <property type="entry name" value="PROKAR_LIPOPROTEIN"/>
    <property type="match status" value="1"/>
</dbReference>
<accession>A0A1M6I2H4</accession>
<dbReference type="EMBL" id="FQYP01000007">
    <property type="protein sequence ID" value="SHJ28434.1"/>
    <property type="molecule type" value="Genomic_DNA"/>
</dbReference>
<dbReference type="AlphaFoldDB" id="A0A1M6I2H4"/>
<organism evidence="1 2">
    <name type="scientific">Aquimarina spongiae</name>
    <dbReference type="NCBI Taxonomy" id="570521"/>
    <lineage>
        <taxon>Bacteria</taxon>
        <taxon>Pseudomonadati</taxon>
        <taxon>Bacteroidota</taxon>
        <taxon>Flavobacteriia</taxon>
        <taxon>Flavobacteriales</taxon>
        <taxon>Flavobacteriaceae</taxon>
        <taxon>Aquimarina</taxon>
    </lineage>
</organism>
<dbReference type="Pfam" id="PF15889">
    <property type="entry name" value="DUF4738"/>
    <property type="match status" value="1"/>
</dbReference>
<name>A0A1M6I2H4_9FLAO</name>
<keyword evidence="2" id="KW-1185">Reference proteome</keyword>
<dbReference type="Proteomes" id="UP000184432">
    <property type="component" value="Unassembled WGS sequence"/>
</dbReference>
<proteinExistence type="predicted"/>
<dbReference type="Gene3D" id="2.40.128.510">
    <property type="entry name" value="Protein of unknown function DUF4738"/>
    <property type="match status" value="1"/>
</dbReference>
<evidence type="ECO:0008006" key="3">
    <source>
        <dbReference type="Google" id="ProtNLM"/>
    </source>
</evidence>
<gene>
    <name evidence="1" type="ORF">SAMN04488508_10763</name>
</gene>